<dbReference type="EMBL" id="JBHLTC010000024">
    <property type="protein sequence ID" value="MFC0626350.1"/>
    <property type="molecule type" value="Genomic_DNA"/>
</dbReference>
<dbReference type="Pfam" id="PF11236">
    <property type="entry name" value="DUF3037"/>
    <property type="match status" value="1"/>
</dbReference>
<name>A0ABV6QP85_9ACTN</name>
<reference evidence="1 2" key="1">
    <citation type="submission" date="2024-09" db="EMBL/GenBank/DDBJ databases">
        <authorList>
            <person name="Sun Q."/>
            <person name="Mori K."/>
        </authorList>
    </citation>
    <scope>NUCLEOTIDE SEQUENCE [LARGE SCALE GENOMIC DNA]</scope>
    <source>
        <strain evidence="1 2">CGMCC 1.15906</strain>
    </source>
</reference>
<protein>
    <submittedName>
        <fullName evidence="1">DUF3037 domain-containing protein</fullName>
    </submittedName>
</protein>
<keyword evidence="2" id="KW-1185">Reference proteome</keyword>
<proteinExistence type="predicted"/>
<dbReference type="InterPro" id="IPR021398">
    <property type="entry name" value="DUF3037"/>
</dbReference>
<dbReference type="Proteomes" id="UP001589890">
    <property type="component" value="Unassembled WGS sequence"/>
</dbReference>
<evidence type="ECO:0000313" key="2">
    <source>
        <dbReference type="Proteomes" id="UP001589890"/>
    </source>
</evidence>
<evidence type="ECO:0000313" key="1">
    <source>
        <dbReference type="EMBL" id="MFC0626350.1"/>
    </source>
</evidence>
<dbReference type="RefSeq" id="WP_380049709.1">
    <property type="nucleotide sequence ID" value="NZ_JBHLTC010000024.1"/>
</dbReference>
<gene>
    <name evidence="1" type="ORF">ACFFGN_19885</name>
</gene>
<accession>A0ABV6QP85</accession>
<organism evidence="1 2">
    <name type="scientific">Kribbella deserti</name>
    <dbReference type="NCBI Taxonomy" id="1926257"/>
    <lineage>
        <taxon>Bacteria</taxon>
        <taxon>Bacillati</taxon>
        <taxon>Actinomycetota</taxon>
        <taxon>Actinomycetes</taxon>
        <taxon>Propionibacteriales</taxon>
        <taxon>Kribbellaceae</taxon>
        <taxon>Kribbella</taxon>
    </lineage>
</organism>
<comment type="caution">
    <text evidence="1">The sequence shown here is derived from an EMBL/GenBank/DDBJ whole genome shotgun (WGS) entry which is preliminary data.</text>
</comment>
<sequence>MSYAPFDYVILRAAPRVHRGEFINVGALLYCRAGDFLGAAWHVDPDRLRALDPAVDVEAVCASLEHIRAICAGDASGGPAAETSIGERFRWLAAPRSTVVHPGPIHGGLTTDPEVDLDHLLTTYVR</sequence>